<dbReference type="EMBL" id="JBHULR010000004">
    <property type="protein sequence ID" value="MFD2548054.1"/>
    <property type="molecule type" value="Genomic_DNA"/>
</dbReference>
<comment type="caution">
    <text evidence="2">The sequence shown here is derived from an EMBL/GenBank/DDBJ whole genome shotgun (WGS) entry which is preliminary data.</text>
</comment>
<name>A0ABW5KGD1_9SPHI</name>
<dbReference type="Pfam" id="PF12771">
    <property type="entry name" value="SusD-like_2"/>
    <property type="match status" value="1"/>
</dbReference>
<evidence type="ECO:0000313" key="2">
    <source>
        <dbReference type="EMBL" id="MFD2548054.1"/>
    </source>
</evidence>
<dbReference type="InterPro" id="IPR011990">
    <property type="entry name" value="TPR-like_helical_dom_sf"/>
</dbReference>
<dbReference type="Proteomes" id="UP001597545">
    <property type="component" value="Unassembled WGS sequence"/>
</dbReference>
<dbReference type="Gene3D" id="1.25.40.390">
    <property type="match status" value="1"/>
</dbReference>
<feature type="signal peptide" evidence="1">
    <location>
        <begin position="1"/>
        <end position="24"/>
    </location>
</feature>
<keyword evidence="3" id="KW-1185">Reference proteome</keyword>
<evidence type="ECO:0000256" key="1">
    <source>
        <dbReference type="SAM" id="SignalP"/>
    </source>
</evidence>
<gene>
    <name evidence="2" type="ORF">ACFSR5_10405</name>
</gene>
<protein>
    <submittedName>
        <fullName evidence="2">SusD/RagB family nutrient-binding outer membrane lipoprotein</fullName>
    </submittedName>
</protein>
<organism evidence="2 3">
    <name type="scientific">Sphingobacterium suaedae</name>
    <dbReference type="NCBI Taxonomy" id="1686402"/>
    <lineage>
        <taxon>Bacteria</taxon>
        <taxon>Pseudomonadati</taxon>
        <taxon>Bacteroidota</taxon>
        <taxon>Sphingobacteriia</taxon>
        <taxon>Sphingobacteriales</taxon>
        <taxon>Sphingobacteriaceae</taxon>
        <taxon>Sphingobacterium</taxon>
    </lineage>
</organism>
<evidence type="ECO:0000313" key="3">
    <source>
        <dbReference type="Proteomes" id="UP001597545"/>
    </source>
</evidence>
<dbReference type="SUPFAM" id="SSF48452">
    <property type="entry name" value="TPR-like"/>
    <property type="match status" value="1"/>
</dbReference>
<reference evidence="3" key="1">
    <citation type="journal article" date="2019" name="Int. J. Syst. Evol. Microbiol.">
        <title>The Global Catalogue of Microorganisms (GCM) 10K type strain sequencing project: providing services to taxonomists for standard genome sequencing and annotation.</title>
        <authorList>
            <consortium name="The Broad Institute Genomics Platform"/>
            <consortium name="The Broad Institute Genome Sequencing Center for Infectious Disease"/>
            <person name="Wu L."/>
            <person name="Ma J."/>
        </authorList>
    </citation>
    <scope>NUCLEOTIDE SEQUENCE [LARGE SCALE GENOMIC DNA]</scope>
    <source>
        <strain evidence="3">KCTC 42662</strain>
    </source>
</reference>
<feature type="chain" id="PRO_5045222476" evidence="1">
    <location>
        <begin position="25"/>
        <end position="531"/>
    </location>
</feature>
<keyword evidence="2" id="KW-0449">Lipoprotein</keyword>
<dbReference type="InterPro" id="IPR041662">
    <property type="entry name" value="SusD-like_2"/>
</dbReference>
<proteinExistence type="predicted"/>
<dbReference type="RefSeq" id="WP_380903442.1">
    <property type="nucleotide sequence ID" value="NZ_JBHUEG010000001.1"/>
</dbReference>
<sequence>MKKYLIKFCLGFGILMILSNSCQKQSFDELYRDPSKAEETTVDKQYAGIVYAMRELVVPSYWNYFVILRTTNLRYLQLVGWANEPNHLVPGAAATQDRWRMFYEGLAQFRAFEDVYNASPDVEKQERRIFYLTAKIFFYDQTQKVVDLHGDIPWSKAGLLNQNGGNYMLSYAPYDKAEDIYKKMLDDLKEISVELSNITVTQKVQNNLKTQDIINGGSLDLWKKYCNSLRIRMLMRVSKAADFSNRSQQEISEIVNNPSTYPLLLSNNDNIQIDIFDNTNAAIHARGFRDGLESQGWYSNIASKEIIDHMNSNNDPRKRFMFEPGVGASGEYIGLDQSLTSSLQNQQMAGSTGQPSKIAIYNRSTFSRNQNFPGVLLTASEVQFLLSEYYLNGGNTSLAKSSFEKGIKESISMIEKLRSISNDNSVAAPTPVSDVEVNNYITKIGWGTDNLKKVASQKWLHFNIIQPIESWAENRRLDYPLFSFRVEAADIQKEVPKRWNLPSSEPAYNPENYSAVKSTDNLDTKLFWDVN</sequence>
<keyword evidence="1" id="KW-0732">Signal</keyword>
<accession>A0ABW5KGD1</accession>